<keyword evidence="4" id="KW-0732">Signal</keyword>
<evidence type="ECO:0000313" key="7">
    <source>
        <dbReference type="Proteomes" id="UP001449225"/>
    </source>
</evidence>
<reference evidence="6 7" key="1">
    <citation type="submission" date="2024-03" db="EMBL/GenBank/DDBJ databases">
        <title>Community enrichment and isolation of bacterial strains for fucoidan degradation.</title>
        <authorList>
            <person name="Sichert A."/>
        </authorList>
    </citation>
    <scope>NUCLEOTIDE SEQUENCE [LARGE SCALE GENOMIC DNA]</scope>
    <source>
        <strain evidence="6 7">AS76</strain>
    </source>
</reference>
<dbReference type="Gene3D" id="3.40.30.10">
    <property type="entry name" value="Glutaredoxin"/>
    <property type="match status" value="1"/>
</dbReference>
<evidence type="ECO:0000256" key="3">
    <source>
        <dbReference type="ARBA" id="ARBA00023284"/>
    </source>
</evidence>
<feature type="chain" id="PRO_5046789218" evidence="4">
    <location>
        <begin position="26"/>
        <end position="173"/>
    </location>
</feature>
<feature type="domain" description="Thioredoxin" evidence="5">
    <location>
        <begin position="27"/>
        <end position="169"/>
    </location>
</feature>
<organism evidence="6 7">
    <name type="scientific">Neptuniibacter pectenicola</name>
    <dbReference type="NCBI Taxonomy" id="1806669"/>
    <lineage>
        <taxon>Bacteria</taxon>
        <taxon>Pseudomonadati</taxon>
        <taxon>Pseudomonadota</taxon>
        <taxon>Gammaproteobacteria</taxon>
        <taxon>Oceanospirillales</taxon>
        <taxon>Oceanospirillaceae</taxon>
        <taxon>Neptuniibacter</taxon>
    </lineage>
</organism>
<dbReference type="SUPFAM" id="SSF52833">
    <property type="entry name" value="Thioredoxin-like"/>
    <property type="match status" value="1"/>
</dbReference>
<evidence type="ECO:0000256" key="2">
    <source>
        <dbReference type="ARBA" id="ARBA00022748"/>
    </source>
</evidence>
<keyword evidence="7" id="KW-1185">Reference proteome</keyword>
<evidence type="ECO:0000256" key="1">
    <source>
        <dbReference type="ARBA" id="ARBA00004196"/>
    </source>
</evidence>
<accession>A0ABU9TR30</accession>
<evidence type="ECO:0000259" key="5">
    <source>
        <dbReference type="PROSITE" id="PS51352"/>
    </source>
</evidence>
<dbReference type="Pfam" id="PF08534">
    <property type="entry name" value="Redoxin"/>
    <property type="match status" value="1"/>
</dbReference>
<dbReference type="PROSITE" id="PS51352">
    <property type="entry name" value="THIOREDOXIN_2"/>
    <property type="match status" value="1"/>
</dbReference>
<dbReference type="InterPro" id="IPR050553">
    <property type="entry name" value="Thioredoxin_ResA/DsbE_sf"/>
</dbReference>
<dbReference type="EMBL" id="JBBMRA010000005">
    <property type="protein sequence ID" value="MEM5536171.1"/>
    <property type="molecule type" value="Genomic_DNA"/>
</dbReference>
<comment type="subcellular location">
    <subcellularLocation>
        <location evidence="1">Cell envelope</location>
    </subcellularLocation>
</comment>
<dbReference type="InterPro" id="IPR036249">
    <property type="entry name" value="Thioredoxin-like_sf"/>
</dbReference>
<sequence>MKRFISAGYRSLLVLMLSLTPAAYADTPSTSELYRLELQNTDNEAVDLSAYKGKIVLLNFWATWCPPCVKEMPSMQRLRNHFSEQPFEIIAINIGESSTAVSSFLLELDTELTFPILLDEEGKSYQVFGIRGLPMTLLLDKQGELLSRTLGGKDWDSAASIQLVQAALNAEND</sequence>
<keyword evidence="3" id="KW-0676">Redox-active center</keyword>
<evidence type="ECO:0000313" key="6">
    <source>
        <dbReference type="EMBL" id="MEM5536171.1"/>
    </source>
</evidence>
<dbReference type="PROSITE" id="PS00194">
    <property type="entry name" value="THIOREDOXIN_1"/>
    <property type="match status" value="1"/>
</dbReference>
<feature type="signal peptide" evidence="4">
    <location>
        <begin position="1"/>
        <end position="25"/>
    </location>
</feature>
<dbReference type="InterPro" id="IPR013766">
    <property type="entry name" value="Thioredoxin_domain"/>
</dbReference>
<dbReference type="CDD" id="cd02966">
    <property type="entry name" value="TlpA_like_family"/>
    <property type="match status" value="1"/>
</dbReference>
<dbReference type="PANTHER" id="PTHR42852">
    <property type="entry name" value="THIOL:DISULFIDE INTERCHANGE PROTEIN DSBE"/>
    <property type="match status" value="1"/>
</dbReference>
<evidence type="ECO:0000256" key="4">
    <source>
        <dbReference type="SAM" id="SignalP"/>
    </source>
</evidence>
<dbReference type="PANTHER" id="PTHR42852:SF13">
    <property type="entry name" value="PROTEIN DIPZ"/>
    <property type="match status" value="1"/>
</dbReference>
<gene>
    <name evidence="6" type="ORF">WNY58_07185</name>
</gene>
<protein>
    <submittedName>
        <fullName evidence="6">TlpA disulfide reductase family protein</fullName>
    </submittedName>
</protein>
<comment type="caution">
    <text evidence="6">The sequence shown here is derived from an EMBL/GenBank/DDBJ whole genome shotgun (WGS) entry which is preliminary data.</text>
</comment>
<proteinExistence type="predicted"/>
<keyword evidence="2" id="KW-0201">Cytochrome c-type biogenesis</keyword>
<dbReference type="RefSeq" id="WP_342854150.1">
    <property type="nucleotide sequence ID" value="NZ_JBBMRA010000005.1"/>
</dbReference>
<dbReference type="InterPro" id="IPR013740">
    <property type="entry name" value="Redoxin"/>
</dbReference>
<dbReference type="InterPro" id="IPR017937">
    <property type="entry name" value="Thioredoxin_CS"/>
</dbReference>
<dbReference type="Proteomes" id="UP001449225">
    <property type="component" value="Unassembled WGS sequence"/>
</dbReference>
<name>A0ABU9TR30_9GAMM</name>